<evidence type="ECO:0008006" key="3">
    <source>
        <dbReference type="Google" id="ProtNLM"/>
    </source>
</evidence>
<reference evidence="1 2" key="1">
    <citation type="journal article" date="2014" name="Genome Announc.">
        <title>Draft Genome Sequence of Amycolatopsis lurida NRRL 2430, Producer of the Glycopeptide Family Antibiotic Ristocetin.</title>
        <authorList>
            <person name="Kwun M.J."/>
            <person name="Hong H.J."/>
        </authorList>
    </citation>
    <scope>NUCLEOTIDE SEQUENCE [LARGE SCALE GENOMIC DNA]</scope>
    <source>
        <strain evidence="1 2">NRRL 2430</strain>
    </source>
</reference>
<dbReference type="EMBL" id="JFBM01000009">
    <property type="protein sequence ID" value="KFU80780.1"/>
    <property type="molecule type" value="Genomic_DNA"/>
</dbReference>
<dbReference type="AlphaFoldDB" id="A0A2P2FVN1"/>
<accession>A0A2P2FVN1</accession>
<name>A0A2P2FVN1_AMYLU</name>
<dbReference type="Proteomes" id="UP000256220">
    <property type="component" value="Unassembled WGS sequence"/>
</dbReference>
<dbReference type="Pfam" id="PF13814">
    <property type="entry name" value="Replic_Relax"/>
    <property type="match status" value="1"/>
</dbReference>
<organism evidence="1 2">
    <name type="scientific">Amycolatopsis lurida NRRL 2430</name>
    <dbReference type="NCBI Taxonomy" id="1460371"/>
    <lineage>
        <taxon>Bacteria</taxon>
        <taxon>Bacillati</taxon>
        <taxon>Actinomycetota</taxon>
        <taxon>Actinomycetes</taxon>
        <taxon>Pseudonocardiales</taxon>
        <taxon>Pseudonocardiaceae</taxon>
        <taxon>Amycolatopsis</taxon>
    </lineage>
</organism>
<dbReference type="RefSeq" id="WP_091598426.1">
    <property type="nucleotide sequence ID" value="NZ_JFBM01000009.1"/>
</dbReference>
<dbReference type="InterPro" id="IPR025855">
    <property type="entry name" value="Replic_Relax"/>
</dbReference>
<keyword evidence="2" id="KW-1185">Reference proteome</keyword>
<evidence type="ECO:0000313" key="1">
    <source>
        <dbReference type="EMBL" id="KFU80780.1"/>
    </source>
</evidence>
<evidence type="ECO:0000313" key="2">
    <source>
        <dbReference type="Proteomes" id="UP000256220"/>
    </source>
</evidence>
<gene>
    <name evidence="1" type="ORF">BB31_12580</name>
</gene>
<comment type="caution">
    <text evidence="1">The sequence shown here is derived from an EMBL/GenBank/DDBJ whole genome shotgun (WGS) entry which is preliminary data.</text>
</comment>
<sequence>MRFPAATGGRVTRLRQQLSPRDLAVLTSLQKVRLLSLRQLQRLHVADGSPNARVRRAQQVLQKLHKLQLVVRLARVIGGVRAGSAGYIYGLSGLGQAVLDVGGPLGKRRRRTWETRPYFQDHMLAVSELYVQLVEQSWQNAADLLQFDSEPSCWRYHHGQGGEMVIVKPDAYVRLGIGAVERSSFVEVDLGTERAPTIRRKCLRFIAYWQSGAEQQQRGVFPKVVWLVKDEFRLTQLTQVIQKLATETQALFEVGLLAGGAAVLAQTQEGGEK</sequence>
<protein>
    <recommendedName>
        <fullName evidence="3">Replication-relaxation</fullName>
    </recommendedName>
</protein>
<proteinExistence type="predicted"/>